<reference evidence="2 3" key="1">
    <citation type="journal article" date="2011" name="J. Bacteriol.">
        <title>Genome sequence of Halorhabdus tiamatea, the first archaeon isolated from a deep-sea anoxic brine lake.</title>
        <authorList>
            <person name="Antunes A."/>
            <person name="Alam I."/>
            <person name="Bajic V.B."/>
            <person name="Stingl U."/>
        </authorList>
    </citation>
    <scope>NUCLEOTIDE SEQUENCE [LARGE SCALE GENOMIC DNA]</scope>
    <source>
        <strain evidence="2 3">SARL4B</strain>
    </source>
</reference>
<gene>
    <name evidence="2" type="ORF">HLRTI_001254</name>
</gene>
<reference evidence="2 3" key="2">
    <citation type="journal article" date="2013" name="PLoS ONE">
        <title>INDIGO - INtegrated Data Warehouse of MIcrobial GenOmes with Examples from the Red Sea Extremophiles.</title>
        <authorList>
            <person name="Alam I."/>
            <person name="Antunes A."/>
            <person name="Kamau A.A."/>
            <person name="Ba Alawi W."/>
            <person name="Kalkatawi M."/>
            <person name="Stingl U."/>
            <person name="Bajic V.B."/>
        </authorList>
    </citation>
    <scope>NUCLEOTIDE SEQUENCE [LARGE SCALE GENOMIC DNA]</scope>
    <source>
        <strain evidence="2 3">SARL4B</strain>
    </source>
</reference>
<evidence type="ECO:0000256" key="1">
    <source>
        <dbReference type="SAM" id="MobiDB-lite"/>
    </source>
</evidence>
<organism evidence="2 3">
    <name type="scientific">Halorhabdus tiamatea SARL4B</name>
    <dbReference type="NCBI Taxonomy" id="1033806"/>
    <lineage>
        <taxon>Archaea</taxon>
        <taxon>Methanobacteriati</taxon>
        <taxon>Methanobacteriota</taxon>
        <taxon>Stenosarchaea group</taxon>
        <taxon>Halobacteria</taxon>
        <taxon>Halobacteriales</taxon>
        <taxon>Haloarculaceae</taxon>
        <taxon>Halorhabdus</taxon>
    </lineage>
</organism>
<name>U2FEI4_9EURY</name>
<evidence type="ECO:0000313" key="2">
    <source>
        <dbReference type="EMBL" id="ERJ06699.1"/>
    </source>
</evidence>
<accession>U2FEI4</accession>
<comment type="caution">
    <text evidence="2">The sequence shown here is derived from an EMBL/GenBank/DDBJ whole genome shotgun (WGS) entry which is preliminary data.</text>
</comment>
<feature type="region of interest" description="Disordered" evidence="1">
    <location>
        <begin position="117"/>
        <end position="136"/>
    </location>
</feature>
<sequence length="136" mass="15648">MRNLVDPASDVATPLERGERPDRDDIERAHQYTERVKQRLNEVVALFEWETPPAVGTGDNRSDCDSSPEILENDELVALRSNIEEGLSVAQYDGASRDAAARMLELYARWVRRGHIYPPSRRGEWNRESHETDRED</sequence>
<dbReference type="AlphaFoldDB" id="U2FEI4"/>
<feature type="compositionally biased region" description="Basic and acidic residues" evidence="1">
    <location>
        <begin position="121"/>
        <end position="136"/>
    </location>
</feature>
<proteinExistence type="predicted"/>
<dbReference type="EMBL" id="AFNT02000011">
    <property type="protein sequence ID" value="ERJ06699.1"/>
    <property type="molecule type" value="Genomic_DNA"/>
</dbReference>
<evidence type="ECO:0000313" key="3">
    <source>
        <dbReference type="Proteomes" id="UP000003861"/>
    </source>
</evidence>
<protein>
    <submittedName>
        <fullName evidence="2">Uncharacterized protein</fullName>
    </submittedName>
</protein>
<feature type="region of interest" description="Disordered" evidence="1">
    <location>
        <begin position="1"/>
        <end position="28"/>
    </location>
</feature>
<dbReference type="Proteomes" id="UP000003861">
    <property type="component" value="Unassembled WGS sequence"/>
</dbReference>
<feature type="compositionally biased region" description="Basic and acidic residues" evidence="1">
    <location>
        <begin position="16"/>
        <end position="28"/>
    </location>
</feature>